<feature type="compositionally biased region" description="Low complexity" evidence="1">
    <location>
        <begin position="52"/>
        <end position="64"/>
    </location>
</feature>
<comment type="caution">
    <text evidence="2">The sequence shown here is derived from an EMBL/GenBank/DDBJ whole genome shotgun (WGS) entry which is preliminary data.</text>
</comment>
<dbReference type="EMBL" id="BJXR01000037">
    <property type="protein sequence ID" value="GEN10099.1"/>
    <property type="molecule type" value="Genomic_DNA"/>
</dbReference>
<evidence type="ECO:0000313" key="3">
    <source>
        <dbReference type="Proteomes" id="UP000321514"/>
    </source>
</evidence>
<dbReference type="Proteomes" id="UP000321514">
    <property type="component" value="Unassembled WGS sequence"/>
</dbReference>
<accession>A0A511T7F8</accession>
<name>A0A511T7F8_MYXFU</name>
<sequence length="83" mass="8907">MAEGWRKARRMEERQSGSGGERKESADLGDEVALGEARGLRERPTRASTAQARAGTTGTPLTAAAERRGHRGGRHQHEAQANG</sequence>
<evidence type="ECO:0000256" key="1">
    <source>
        <dbReference type="SAM" id="MobiDB-lite"/>
    </source>
</evidence>
<gene>
    <name evidence="2" type="ORF">MFU01_51360</name>
</gene>
<proteinExistence type="predicted"/>
<dbReference type="AlphaFoldDB" id="A0A511T7F8"/>
<organism evidence="2 3">
    <name type="scientific">Myxococcus fulvus</name>
    <dbReference type="NCBI Taxonomy" id="33"/>
    <lineage>
        <taxon>Bacteria</taxon>
        <taxon>Pseudomonadati</taxon>
        <taxon>Myxococcota</taxon>
        <taxon>Myxococcia</taxon>
        <taxon>Myxococcales</taxon>
        <taxon>Cystobacterineae</taxon>
        <taxon>Myxococcaceae</taxon>
        <taxon>Myxococcus</taxon>
    </lineage>
</organism>
<protein>
    <submittedName>
        <fullName evidence="2">Uncharacterized protein</fullName>
    </submittedName>
</protein>
<evidence type="ECO:0000313" key="2">
    <source>
        <dbReference type="EMBL" id="GEN10099.1"/>
    </source>
</evidence>
<feature type="compositionally biased region" description="Basic and acidic residues" evidence="1">
    <location>
        <begin position="1"/>
        <end position="26"/>
    </location>
</feature>
<reference evidence="2 3" key="1">
    <citation type="submission" date="2019-07" db="EMBL/GenBank/DDBJ databases">
        <title>Whole genome shotgun sequence of Myxococcus fulvus NBRC 100333.</title>
        <authorList>
            <person name="Hosoyama A."/>
            <person name="Uohara A."/>
            <person name="Ohji S."/>
            <person name="Ichikawa N."/>
        </authorList>
    </citation>
    <scope>NUCLEOTIDE SEQUENCE [LARGE SCALE GENOMIC DNA]</scope>
    <source>
        <strain evidence="2 3">NBRC 100333</strain>
    </source>
</reference>
<feature type="region of interest" description="Disordered" evidence="1">
    <location>
        <begin position="1"/>
        <end position="83"/>
    </location>
</feature>